<sequence length="51" mass="5892">MFHVPSLFNEAKVAKKVSPDERAVLINSLCKTLGSQYRGLQQYRNVQSFYE</sequence>
<dbReference type="Proteomes" id="UP001225596">
    <property type="component" value="Unassembled WGS sequence"/>
</dbReference>
<evidence type="ECO:0000313" key="1">
    <source>
        <dbReference type="EMBL" id="MDQ9169443.1"/>
    </source>
</evidence>
<proteinExistence type="predicted"/>
<organism evidence="1 2">
    <name type="scientific">Keguizhuia sedimenti</name>
    <dbReference type="NCBI Taxonomy" id="3064264"/>
    <lineage>
        <taxon>Bacteria</taxon>
        <taxon>Pseudomonadati</taxon>
        <taxon>Pseudomonadota</taxon>
        <taxon>Betaproteobacteria</taxon>
        <taxon>Burkholderiales</taxon>
        <taxon>Oxalobacteraceae</taxon>
        <taxon>Keguizhuia</taxon>
    </lineage>
</organism>
<keyword evidence="2" id="KW-1185">Reference proteome</keyword>
<accession>A0ABU1BKB8</accession>
<gene>
    <name evidence="1" type="ORF">Q8A64_03350</name>
</gene>
<reference evidence="1 2" key="1">
    <citation type="submission" date="2023-08" db="EMBL/GenBank/DDBJ databases">
        <title>Oxalobacteraceae gen .nov., isolated from river sludge outside the plant.</title>
        <authorList>
            <person name="Zhao S.Y."/>
        </authorList>
    </citation>
    <scope>NUCLEOTIDE SEQUENCE [LARGE SCALE GENOMIC DNA]</scope>
    <source>
        <strain evidence="1 2">R-40</strain>
    </source>
</reference>
<evidence type="ECO:0000313" key="2">
    <source>
        <dbReference type="Proteomes" id="UP001225596"/>
    </source>
</evidence>
<name>A0ABU1BKB8_9BURK</name>
<dbReference type="RefSeq" id="WP_338435339.1">
    <property type="nucleotide sequence ID" value="NZ_JAUYVH010000001.1"/>
</dbReference>
<comment type="caution">
    <text evidence="1">The sequence shown here is derived from an EMBL/GenBank/DDBJ whole genome shotgun (WGS) entry which is preliminary data.</text>
</comment>
<protein>
    <submittedName>
        <fullName evidence="1">Uncharacterized protein</fullName>
    </submittedName>
</protein>
<dbReference type="EMBL" id="JAUYVH010000001">
    <property type="protein sequence ID" value="MDQ9169443.1"/>
    <property type="molecule type" value="Genomic_DNA"/>
</dbReference>